<keyword evidence="2" id="KW-0378">Hydrolase</keyword>
<gene>
    <name evidence="2" type="ORF">LSG31_01815</name>
</gene>
<dbReference type="PANTHER" id="PTHR45763:SF46">
    <property type="entry name" value="AB HYDROLASE-1 DOMAIN-CONTAINING PROTEIN"/>
    <property type="match status" value="1"/>
</dbReference>
<keyword evidence="3" id="KW-1185">Reference proteome</keyword>
<dbReference type="InterPro" id="IPR029058">
    <property type="entry name" value="AB_hydrolase_fold"/>
</dbReference>
<accession>A0ABY4CKV4</accession>
<evidence type="ECO:0000313" key="3">
    <source>
        <dbReference type="Proteomes" id="UP000830167"/>
    </source>
</evidence>
<proteinExistence type="predicted"/>
<organism evidence="2 3">
    <name type="scientific">Fodinisporobacter ferrooxydans</name>
    <dbReference type="NCBI Taxonomy" id="2901836"/>
    <lineage>
        <taxon>Bacteria</taxon>
        <taxon>Bacillati</taxon>
        <taxon>Bacillota</taxon>
        <taxon>Bacilli</taxon>
        <taxon>Bacillales</taxon>
        <taxon>Alicyclobacillaceae</taxon>
        <taxon>Fodinisporobacter</taxon>
    </lineage>
</organism>
<name>A0ABY4CKV4_9BACL</name>
<dbReference type="InterPro" id="IPR000073">
    <property type="entry name" value="AB_hydrolase_1"/>
</dbReference>
<sequence>MIDGCIKLSDGRTLGFAEFGQMDGHPIFVFHGTPGLRFHLFSHLATKITQGNIRVIAPERPGYGLSDPKPDRTILDWAGDVQQLANHLRIERFSLVGISGGDPHAIACTYAMPHRVIKAAVICGIGPLNVPGALDTVSEEIQMCVGGGELLAAFTNQLVGMVRSDPDAFVTYFLGCLPESDRNMITKDMIPIFRDFAIEAARRTDGIIDDCQILTKP</sequence>
<dbReference type="EMBL" id="CP089291">
    <property type="protein sequence ID" value="UOF91043.1"/>
    <property type="molecule type" value="Genomic_DNA"/>
</dbReference>
<evidence type="ECO:0000313" key="2">
    <source>
        <dbReference type="EMBL" id="UOF91043.1"/>
    </source>
</evidence>
<dbReference type="Gene3D" id="3.40.50.1820">
    <property type="entry name" value="alpha/beta hydrolase"/>
    <property type="match status" value="1"/>
</dbReference>
<protein>
    <submittedName>
        <fullName evidence="2">Alpha/beta hydrolase</fullName>
    </submittedName>
</protein>
<dbReference type="RefSeq" id="WP_347437734.1">
    <property type="nucleotide sequence ID" value="NZ_CP089291.1"/>
</dbReference>
<dbReference type="Pfam" id="PF12697">
    <property type="entry name" value="Abhydrolase_6"/>
    <property type="match status" value="1"/>
</dbReference>
<reference evidence="2" key="1">
    <citation type="submission" date="2021-12" db="EMBL/GenBank/DDBJ databases">
        <title>Alicyclobacillaceae gen. nov., sp. nov., isolated from chalcocite enrichment system.</title>
        <authorList>
            <person name="Jiang Z."/>
        </authorList>
    </citation>
    <scope>NUCLEOTIDE SEQUENCE</scope>
    <source>
        <strain evidence="2">MYW30-H2</strain>
    </source>
</reference>
<dbReference type="SUPFAM" id="SSF53474">
    <property type="entry name" value="alpha/beta-Hydrolases"/>
    <property type="match status" value="1"/>
</dbReference>
<feature type="domain" description="AB hydrolase-1" evidence="1">
    <location>
        <begin position="28"/>
        <end position="133"/>
    </location>
</feature>
<dbReference type="GO" id="GO:0016787">
    <property type="term" value="F:hydrolase activity"/>
    <property type="evidence" value="ECO:0007669"/>
    <property type="project" value="UniProtKB-KW"/>
</dbReference>
<dbReference type="Proteomes" id="UP000830167">
    <property type="component" value="Chromosome"/>
</dbReference>
<dbReference type="PANTHER" id="PTHR45763">
    <property type="entry name" value="HYDROLASE, ALPHA/BETA FOLD FAMILY PROTEIN, EXPRESSED-RELATED"/>
    <property type="match status" value="1"/>
</dbReference>
<evidence type="ECO:0000259" key="1">
    <source>
        <dbReference type="Pfam" id="PF12697"/>
    </source>
</evidence>